<organism evidence="1">
    <name type="scientific">Salvia splendens</name>
    <name type="common">Scarlet sage</name>
    <dbReference type="NCBI Taxonomy" id="180675"/>
    <lineage>
        <taxon>Eukaryota</taxon>
        <taxon>Viridiplantae</taxon>
        <taxon>Streptophyta</taxon>
        <taxon>Embryophyta</taxon>
        <taxon>Tracheophyta</taxon>
        <taxon>Spermatophyta</taxon>
        <taxon>Magnoliopsida</taxon>
        <taxon>eudicotyledons</taxon>
        <taxon>Gunneridae</taxon>
        <taxon>Pentapetalae</taxon>
        <taxon>asterids</taxon>
        <taxon>lamiids</taxon>
        <taxon>Lamiales</taxon>
        <taxon>Lamiaceae</taxon>
        <taxon>Nepetoideae</taxon>
        <taxon>Mentheae</taxon>
        <taxon>Salviinae</taxon>
        <taxon>Salvia</taxon>
        <taxon>Salvia subgen. Calosphace</taxon>
        <taxon>core Calosphace</taxon>
    </lineage>
</organism>
<reference evidence="1" key="1">
    <citation type="submission" date="2018-01" db="EMBL/GenBank/DDBJ databases">
        <authorList>
            <person name="Mao J.F."/>
        </authorList>
    </citation>
    <scope>NUCLEOTIDE SEQUENCE</scope>
    <source>
        <strain evidence="1">Huo1</strain>
        <tissue evidence="1">Leaf</tissue>
    </source>
</reference>
<gene>
    <name evidence="1" type="ORF">SASPL_149929</name>
</gene>
<dbReference type="EMBL" id="PNBA02000020">
    <property type="protein sequence ID" value="KAG6388501.1"/>
    <property type="molecule type" value="Genomic_DNA"/>
</dbReference>
<dbReference type="AlphaFoldDB" id="A0A8X8W6J1"/>
<proteinExistence type="predicted"/>
<keyword evidence="2" id="KW-1185">Reference proteome</keyword>
<dbReference type="Proteomes" id="UP000298416">
    <property type="component" value="Unassembled WGS sequence"/>
</dbReference>
<sequence>MELESLSYKREKKAEALKLCKAKHLRHSHPTVRETKDTFGIVAEDNIFKGNNFLPSTGNDVLDLLFE</sequence>
<evidence type="ECO:0000313" key="2">
    <source>
        <dbReference type="Proteomes" id="UP000298416"/>
    </source>
</evidence>
<name>A0A8X8W6J1_SALSN</name>
<evidence type="ECO:0000313" key="1">
    <source>
        <dbReference type="EMBL" id="KAG6388501.1"/>
    </source>
</evidence>
<comment type="caution">
    <text evidence="1">The sequence shown here is derived from an EMBL/GenBank/DDBJ whole genome shotgun (WGS) entry which is preliminary data.</text>
</comment>
<protein>
    <submittedName>
        <fullName evidence="1">Uncharacterized protein</fullName>
    </submittedName>
</protein>
<reference evidence="1" key="2">
    <citation type="submission" date="2020-08" db="EMBL/GenBank/DDBJ databases">
        <title>Plant Genome Project.</title>
        <authorList>
            <person name="Zhang R.-G."/>
        </authorList>
    </citation>
    <scope>NUCLEOTIDE SEQUENCE</scope>
    <source>
        <strain evidence="1">Huo1</strain>
        <tissue evidence="1">Leaf</tissue>
    </source>
</reference>
<accession>A0A8X8W6J1</accession>